<dbReference type="PROSITE" id="PS51143">
    <property type="entry name" value="MT_A70"/>
    <property type="match status" value="1"/>
</dbReference>
<protein>
    <recommendedName>
        <fullName evidence="1">mRNA m(6)A methyltransferase</fullName>
        <ecNumber evidence="1">2.1.1.348</ecNumber>
    </recommendedName>
</protein>
<dbReference type="InterPro" id="IPR007757">
    <property type="entry name" value="MT-A70-like"/>
</dbReference>
<reference evidence="8" key="1">
    <citation type="journal article" date="2017" name="Nucleic Acids Res.">
        <title>Proteogenomics produces comprehensive and highly accurate protein-coding gene annotation in a complete genome assembly of Malassezia sympodialis.</title>
        <authorList>
            <person name="Zhu Y."/>
            <person name="Engstroem P.G."/>
            <person name="Tellgren-Roth C."/>
            <person name="Baudo C.D."/>
            <person name="Kennell J.C."/>
            <person name="Sun S."/>
            <person name="Billmyre R.B."/>
            <person name="Schroeder M.S."/>
            <person name="Andersson A."/>
            <person name="Holm T."/>
            <person name="Sigurgeirsson B."/>
            <person name="Wu G."/>
            <person name="Sankaranarayanan S.R."/>
            <person name="Siddharthan R."/>
            <person name="Sanyal K."/>
            <person name="Lundeberg J."/>
            <person name="Nystedt B."/>
            <person name="Boekhout T."/>
            <person name="Dawson T.L. Jr."/>
            <person name="Heitman J."/>
            <person name="Scheynius A."/>
            <person name="Lehtioe J."/>
        </authorList>
    </citation>
    <scope>NUCLEOTIDE SEQUENCE [LARGE SCALE GENOMIC DNA]</scope>
    <source>
        <strain evidence="8">ATCC 42132</strain>
    </source>
</reference>
<dbReference type="InterPro" id="IPR029063">
    <property type="entry name" value="SAM-dependent_MTases_sf"/>
</dbReference>
<evidence type="ECO:0000313" key="8">
    <source>
        <dbReference type="Proteomes" id="UP000186303"/>
    </source>
</evidence>
<evidence type="ECO:0000256" key="6">
    <source>
        <dbReference type="PROSITE-ProRule" id="PRU00489"/>
    </source>
</evidence>
<organism evidence="7 8">
    <name type="scientific">Malassezia sympodialis (strain ATCC 42132)</name>
    <name type="common">Atopic eczema-associated yeast</name>
    <dbReference type="NCBI Taxonomy" id="1230383"/>
    <lineage>
        <taxon>Eukaryota</taxon>
        <taxon>Fungi</taxon>
        <taxon>Dikarya</taxon>
        <taxon>Basidiomycota</taxon>
        <taxon>Ustilaginomycotina</taxon>
        <taxon>Malasseziomycetes</taxon>
        <taxon>Malasseziales</taxon>
        <taxon>Malasseziaceae</taxon>
        <taxon>Malassezia</taxon>
    </lineage>
</organism>
<dbReference type="PANTHER" id="PTHR12829">
    <property type="entry name" value="N6-ADENOSINE-METHYLTRANSFERASE"/>
    <property type="match status" value="1"/>
</dbReference>
<accession>A0A1M8A638</accession>
<dbReference type="EMBL" id="LT671823">
    <property type="protein sequence ID" value="SHO77901.1"/>
    <property type="molecule type" value="Genomic_DNA"/>
</dbReference>
<evidence type="ECO:0000313" key="7">
    <source>
        <dbReference type="EMBL" id="SHO77901.1"/>
    </source>
</evidence>
<dbReference type="GO" id="GO:0005634">
    <property type="term" value="C:nucleus"/>
    <property type="evidence" value="ECO:0007669"/>
    <property type="project" value="TreeGrafter"/>
</dbReference>
<sequence length="395" mass="44672">MRAAQEDAATVIAIRYLSRPTGKQRILAKLLQSTDNRFQALCEHITRPACAQARAAQGAPTFCERVHFKPLIMPHTKVELGHCGYLSSCHRKMTCPFLHFVVDDSLLQTPFEWKCSSLTPYPMCSERAMEASLREPMQQLDRYGLAAWVRAGPERALDKQFRPGQWIDCDLRAFDLSTLGHFDVILADPPWDIHMSLPYGTLSDDDMRALDVPALQAEGLLFLWVTGRSMELGRQLLGQWGYTRADELIWIKTNQMERLVRTGRTGHWLNHSKEHCLVGIKYAKRRDQPDAWAPGQSRHVLPWLHDGLGTDVIVSQVRDTSRKPDELYAMIEKMCPGGRKIELFGRRHNVRPGWLTLGNQLKSTYVVEPKLQAACAATEPAGPAVPRTPARTSIT</sequence>
<dbReference type="PANTHER" id="PTHR12829:SF7">
    <property type="entry name" value="N6-ADENOSINE-METHYLTRANSFERASE CATALYTIC SUBUNIT"/>
    <property type="match status" value="1"/>
</dbReference>
<dbReference type="GO" id="GO:0003676">
    <property type="term" value="F:nucleic acid binding"/>
    <property type="evidence" value="ECO:0007669"/>
    <property type="project" value="InterPro"/>
</dbReference>
<dbReference type="Proteomes" id="UP000186303">
    <property type="component" value="Chromosome 3"/>
</dbReference>
<dbReference type="Pfam" id="PF05063">
    <property type="entry name" value="MT-A70"/>
    <property type="match status" value="1"/>
</dbReference>
<evidence type="ECO:0000256" key="1">
    <source>
        <dbReference type="ARBA" id="ARBA00012160"/>
    </source>
</evidence>
<dbReference type="AlphaFoldDB" id="A0A1M8A638"/>
<dbReference type="GO" id="GO:0036396">
    <property type="term" value="C:RNA N6-methyladenosine methyltransferase complex"/>
    <property type="evidence" value="ECO:0007669"/>
    <property type="project" value="TreeGrafter"/>
</dbReference>
<dbReference type="EC" id="2.1.1.348" evidence="1"/>
<evidence type="ECO:0000256" key="5">
    <source>
        <dbReference type="ARBA" id="ARBA00048957"/>
    </source>
</evidence>
<dbReference type="GO" id="GO:0032259">
    <property type="term" value="P:methylation"/>
    <property type="evidence" value="ECO:0007669"/>
    <property type="project" value="UniProtKB-KW"/>
</dbReference>
<gene>
    <name evidence="7" type="ORF">MSYG_2243</name>
</gene>
<keyword evidence="8" id="KW-1185">Reference proteome</keyword>
<dbReference type="STRING" id="1230383.A0A1M8A638"/>
<evidence type="ECO:0000256" key="2">
    <source>
        <dbReference type="ARBA" id="ARBA00022603"/>
    </source>
</evidence>
<dbReference type="SUPFAM" id="SSF53335">
    <property type="entry name" value="S-adenosyl-L-methionine-dependent methyltransferases"/>
    <property type="match status" value="1"/>
</dbReference>
<dbReference type="InterPro" id="IPR002052">
    <property type="entry name" value="DNA_methylase_N6_adenine_CS"/>
</dbReference>
<keyword evidence="4" id="KW-0949">S-adenosyl-L-methionine</keyword>
<dbReference type="VEuPathDB" id="FungiDB:MSYG_2243"/>
<evidence type="ECO:0000256" key="4">
    <source>
        <dbReference type="ARBA" id="ARBA00022691"/>
    </source>
</evidence>
<comment type="similarity">
    <text evidence="6">Belongs to the MT-A70-like family.</text>
</comment>
<name>A0A1M8A638_MALS4</name>
<keyword evidence="3 7" id="KW-0808">Transferase</keyword>
<dbReference type="PROSITE" id="PS00092">
    <property type="entry name" value="N6_MTASE"/>
    <property type="match status" value="1"/>
</dbReference>
<dbReference type="OrthoDB" id="10262526at2759"/>
<proteinExistence type="inferred from homology"/>
<dbReference type="GO" id="GO:0001734">
    <property type="term" value="F:mRNA m(6)A methyltransferase activity"/>
    <property type="evidence" value="ECO:0007669"/>
    <property type="project" value="UniProtKB-EC"/>
</dbReference>
<evidence type="ECO:0000256" key="3">
    <source>
        <dbReference type="ARBA" id="ARBA00022679"/>
    </source>
</evidence>
<comment type="catalytic activity">
    <reaction evidence="5">
        <text>an adenosine in mRNA + S-adenosyl-L-methionine = an N(6)-methyladenosine in mRNA + S-adenosyl-L-homocysteine + H(+)</text>
        <dbReference type="Rhea" id="RHEA:55584"/>
        <dbReference type="Rhea" id="RHEA-COMP:12414"/>
        <dbReference type="Rhea" id="RHEA-COMP:12417"/>
        <dbReference type="ChEBI" id="CHEBI:15378"/>
        <dbReference type="ChEBI" id="CHEBI:57856"/>
        <dbReference type="ChEBI" id="CHEBI:59789"/>
        <dbReference type="ChEBI" id="CHEBI:74411"/>
        <dbReference type="ChEBI" id="CHEBI:74449"/>
        <dbReference type="EC" id="2.1.1.348"/>
    </reaction>
</comment>
<keyword evidence="2 7" id="KW-0489">Methyltransferase</keyword>